<evidence type="ECO:0000256" key="1">
    <source>
        <dbReference type="ARBA" id="ARBA00022618"/>
    </source>
</evidence>
<organism evidence="4">
    <name type="scientific">Spongospora subterranea</name>
    <dbReference type="NCBI Taxonomy" id="70186"/>
    <lineage>
        <taxon>Eukaryota</taxon>
        <taxon>Sar</taxon>
        <taxon>Rhizaria</taxon>
        <taxon>Endomyxa</taxon>
        <taxon>Phytomyxea</taxon>
        <taxon>Plasmodiophorida</taxon>
        <taxon>Plasmodiophoridae</taxon>
        <taxon>Spongospora</taxon>
    </lineage>
</organism>
<dbReference type="PANTHER" id="PTHR13255">
    <property type="entry name" value="ATAXIN-10"/>
    <property type="match status" value="1"/>
</dbReference>
<protein>
    <recommendedName>
        <fullName evidence="3">Ataxin-10 domain-containing protein</fullName>
    </recommendedName>
</protein>
<name>A0A0H5QMP4_9EUKA</name>
<dbReference type="AlphaFoldDB" id="A0A0H5QMP4"/>
<reference evidence="4" key="1">
    <citation type="submission" date="2015-04" db="EMBL/GenBank/DDBJ databases">
        <title>The genome sequence of the plant pathogenic Rhizarian Plasmodiophora brassicae reveals insights in its biotrophic life cycle and the origin of chitin synthesis.</title>
        <authorList>
            <person name="Schwelm A."/>
            <person name="Fogelqvist J."/>
            <person name="Knaust A."/>
            <person name="Julke S."/>
            <person name="Lilja T."/>
            <person name="Dhandapani V."/>
            <person name="Bonilla-Rosso G."/>
            <person name="Karlsson M."/>
            <person name="Shevchenko A."/>
            <person name="Choi S.R."/>
            <person name="Kim H.G."/>
            <person name="Park J.Y."/>
            <person name="Lim Y.P."/>
            <person name="Ludwig-Muller J."/>
            <person name="Dixelius C."/>
        </authorList>
    </citation>
    <scope>NUCLEOTIDE SEQUENCE</scope>
    <source>
        <tissue evidence="4">Potato root galls</tissue>
    </source>
</reference>
<dbReference type="InterPro" id="IPR016024">
    <property type="entry name" value="ARM-type_fold"/>
</dbReference>
<dbReference type="SUPFAM" id="SSF48371">
    <property type="entry name" value="ARM repeat"/>
    <property type="match status" value="1"/>
</dbReference>
<sequence>QSDIPMGLSELDLTQLIAKAKSLDGRIEIASSERILIDIENYNNGDCNPRRFAILIRNLAAHPSIEHRQRLTRFITPLLSIVSLPDDGDAGHRLCSYQALANLVQNDPSHAHTVFFHCYDNGLFINDCGSVAVSRDLLYACIRCSDACLGAFATSQSLIELILNVGDEDVDLMECAYLTVRLMAGTSYIDRLLSLNHPSIAILSADILDESLSAQSLSVDQIALSRIGDAIVRLLRGWLAQFGTILSSTPSNADPIHLDLLYSICLLANTFVITAICRPEIPNLVDGGIADITLNLLASCGQDDGPRPTRSTCDRSTRLSPLSMKAVLVRLLANLSGVNDSARRRIGEDDALILLLNQCKIDDRNPFMQEWVVFAIRNLTQNDPVIQQRIEQLKPTPYSTVSVEM</sequence>
<evidence type="ECO:0000259" key="3">
    <source>
        <dbReference type="Pfam" id="PF09759"/>
    </source>
</evidence>
<dbReference type="InterPro" id="IPR019156">
    <property type="entry name" value="Ataxin-10_domain"/>
</dbReference>
<dbReference type="Gene3D" id="1.25.10.10">
    <property type="entry name" value="Leucine-rich Repeat Variant"/>
    <property type="match status" value="1"/>
</dbReference>
<evidence type="ECO:0000313" key="4">
    <source>
        <dbReference type="EMBL" id="CRZ02817.1"/>
    </source>
</evidence>
<dbReference type="InterPro" id="IPR011989">
    <property type="entry name" value="ARM-like"/>
</dbReference>
<dbReference type="InterPro" id="IPR051374">
    <property type="entry name" value="Ataxin-10/CTR86_families"/>
</dbReference>
<proteinExistence type="predicted"/>
<feature type="non-terminal residue" evidence="4">
    <location>
        <position position="1"/>
    </location>
</feature>
<dbReference type="Pfam" id="PF09759">
    <property type="entry name" value="Atx10homo_assoc"/>
    <property type="match status" value="1"/>
</dbReference>
<evidence type="ECO:0000256" key="2">
    <source>
        <dbReference type="ARBA" id="ARBA00023306"/>
    </source>
</evidence>
<keyword evidence="1" id="KW-0132">Cell division</keyword>
<dbReference type="GO" id="GO:0051301">
    <property type="term" value="P:cell division"/>
    <property type="evidence" value="ECO:0007669"/>
    <property type="project" value="UniProtKB-KW"/>
</dbReference>
<dbReference type="PANTHER" id="PTHR13255:SF0">
    <property type="entry name" value="ATAXIN-10"/>
    <property type="match status" value="1"/>
</dbReference>
<dbReference type="EMBL" id="HACM01002375">
    <property type="protein sequence ID" value="CRZ02817.1"/>
    <property type="molecule type" value="Transcribed_RNA"/>
</dbReference>
<dbReference type="GO" id="GO:0005829">
    <property type="term" value="C:cytosol"/>
    <property type="evidence" value="ECO:0007669"/>
    <property type="project" value="TreeGrafter"/>
</dbReference>
<accession>A0A0H5QMP4</accession>
<keyword evidence="2" id="KW-0131">Cell cycle</keyword>
<feature type="domain" description="Ataxin-10" evidence="3">
    <location>
        <begin position="324"/>
        <end position="396"/>
    </location>
</feature>